<organism evidence="2 3">
    <name type="scientific">Drosophila willistoni</name>
    <name type="common">Fruit fly</name>
    <dbReference type="NCBI Taxonomy" id="7260"/>
    <lineage>
        <taxon>Eukaryota</taxon>
        <taxon>Metazoa</taxon>
        <taxon>Ecdysozoa</taxon>
        <taxon>Arthropoda</taxon>
        <taxon>Hexapoda</taxon>
        <taxon>Insecta</taxon>
        <taxon>Pterygota</taxon>
        <taxon>Neoptera</taxon>
        <taxon>Endopterygota</taxon>
        <taxon>Diptera</taxon>
        <taxon>Brachycera</taxon>
        <taxon>Muscomorpha</taxon>
        <taxon>Ephydroidea</taxon>
        <taxon>Drosophilidae</taxon>
        <taxon>Drosophila</taxon>
        <taxon>Sophophora</taxon>
    </lineage>
</organism>
<feature type="transmembrane region" description="Helical" evidence="1">
    <location>
        <begin position="6"/>
        <end position="26"/>
    </location>
</feature>
<evidence type="ECO:0000313" key="3">
    <source>
        <dbReference type="Proteomes" id="UP000007798"/>
    </source>
</evidence>
<dbReference type="OrthoDB" id="7840513at2759"/>
<evidence type="ECO:0000313" key="2">
    <source>
        <dbReference type="EMBL" id="KRF98624.1"/>
    </source>
</evidence>
<sequence length="127" mass="14393">MSLKYSFLVGGILAAFHVVHVNVAVLKRFNGYKPFLYNTTIDGCKCLASQKKNILHNFFYSFISQVSNLNHSCPYDHDIILDKLTIEFLNYQLVDVLPAPEGDYAVFTNWYSSGNSRAEIQVYGTLS</sequence>
<dbReference type="Pfam" id="PF06477">
    <property type="entry name" value="DUF1091"/>
    <property type="match status" value="1"/>
</dbReference>
<dbReference type="InterPro" id="IPR010512">
    <property type="entry name" value="DUF1091"/>
</dbReference>
<name>A0A0Q9WR66_DROWI</name>
<keyword evidence="1" id="KW-0472">Membrane</keyword>
<protein>
    <submittedName>
        <fullName evidence="2">Uncharacterized protein</fullName>
    </submittedName>
</protein>
<keyword evidence="1" id="KW-1133">Transmembrane helix</keyword>
<dbReference type="AlphaFoldDB" id="A0A0Q9WR66"/>
<keyword evidence="3" id="KW-1185">Reference proteome</keyword>
<dbReference type="Proteomes" id="UP000007798">
    <property type="component" value="Unassembled WGS sequence"/>
</dbReference>
<dbReference type="PANTHER" id="PTHR20898">
    <property type="entry name" value="DAEDALUS ON 3-RELATED-RELATED"/>
    <property type="match status" value="1"/>
</dbReference>
<reference evidence="2 3" key="1">
    <citation type="journal article" date="2007" name="Nature">
        <title>Evolution of genes and genomes on the Drosophila phylogeny.</title>
        <authorList>
            <consortium name="Drosophila 12 Genomes Consortium"/>
            <person name="Clark A.G."/>
            <person name="Eisen M.B."/>
            <person name="Smith D.R."/>
            <person name="Bergman C.M."/>
            <person name="Oliver B."/>
            <person name="Markow T.A."/>
            <person name="Kaufman T.C."/>
            <person name="Kellis M."/>
            <person name="Gelbart W."/>
            <person name="Iyer V.N."/>
            <person name="Pollard D.A."/>
            <person name="Sackton T.B."/>
            <person name="Larracuente A.M."/>
            <person name="Singh N.D."/>
            <person name="Abad J.P."/>
            <person name="Abt D.N."/>
            <person name="Adryan B."/>
            <person name="Aguade M."/>
            <person name="Akashi H."/>
            <person name="Anderson W.W."/>
            <person name="Aquadro C.F."/>
            <person name="Ardell D.H."/>
            <person name="Arguello R."/>
            <person name="Artieri C.G."/>
            <person name="Barbash D.A."/>
            <person name="Barker D."/>
            <person name="Barsanti P."/>
            <person name="Batterham P."/>
            <person name="Batzoglou S."/>
            <person name="Begun D."/>
            <person name="Bhutkar A."/>
            <person name="Blanco E."/>
            <person name="Bosak S.A."/>
            <person name="Bradley R.K."/>
            <person name="Brand A.D."/>
            <person name="Brent M.R."/>
            <person name="Brooks A.N."/>
            <person name="Brown R.H."/>
            <person name="Butlin R.K."/>
            <person name="Caggese C."/>
            <person name="Calvi B.R."/>
            <person name="Bernardo de Carvalho A."/>
            <person name="Caspi A."/>
            <person name="Castrezana S."/>
            <person name="Celniker S.E."/>
            <person name="Chang J.L."/>
            <person name="Chapple C."/>
            <person name="Chatterji S."/>
            <person name="Chinwalla A."/>
            <person name="Civetta A."/>
            <person name="Clifton S.W."/>
            <person name="Comeron J.M."/>
            <person name="Costello J.C."/>
            <person name="Coyne J.A."/>
            <person name="Daub J."/>
            <person name="David R.G."/>
            <person name="Delcher A.L."/>
            <person name="Delehaunty K."/>
            <person name="Do C.B."/>
            <person name="Ebling H."/>
            <person name="Edwards K."/>
            <person name="Eickbush T."/>
            <person name="Evans J.D."/>
            <person name="Filipski A."/>
            <person name="Findeiss S."/>
            <person name="Freyhult E."/>
            <person name="Fulton L."/>
            <person name="Fulton R."/>
            <person name="Garcia A.C."/>
            <person name="Gardiner A."/>
            <person name="Garfield D.A."/>
            <person name="Garvin B.E."/>
            <person name="Gibson G."/>
            <person name="Gilbert D."/>
            <person name="Gnerre S."/>
            <person name="Godfrey J."/>
            <person name="Good R."/>
            <person name="Gotea V."/>
            <person name="Gravely B."/>
            <person name="Greenberg A.J."/>
            <person name="Griffiths-Jones S."/>
            <person name="Gross S."/>
            <person name="Guigo R."/>
            <person name="Gustafson E.A."/>
            <person name="Haerty W."/>
            <person name="Hahn M.W."/>
            <person name="Halligan D.L."/>
            <person name="Halpern A.L."/>
            <person name="Halter G.M."/>
            <person name="Han M.V."/>
            <person name="Heger A."/>
            <person name="Hillier L."/>
            <person name="Hinrichs A.S."/>
            <person name="Holmes I."/>
            <person name="Hoskins R.A."/>
            <person name="Hubisz M.J."/>
            <person name="Hultmark D."/>
            <person name="Huntley M.A."/>
            <person name="Jaffe D.B."/>
            <person name="Jagadeeshan S."/>
            <person name="Jeck W.R."/>
            <person name="Johnson J."/>
            <person name="Jones C.D."/>
            <person name="Jordan W.C."/>
            <person name="Karpen G.H."/>
            <person name="Kataoka E."/>
            <person name="Keightley P.D."/>
            <person name="Kheradpour P."/>
            <person name="Kirkness E.F."/>
            <person name="Koerich L.B."/>
            <person name="Kristiansen K."/>
            <person name="Kudrna D."/>
            <person name="Kulathinal R.J."/>
            <person name="Kumar S."/>
            <person name="Kwok R."/>
            <person name="Lander E."/>
            <person name="Langley C.H."/>
            <person name="Lapoint R."/>
            <person name="Lazzaro B.P."/>
            <person name="Lee S.J."/>
            <person name="Levesque L."/>
            <person name="Li R."/>
            <person name="Lin C.F."/>
            <person name="Lin M.F."/>
            <person name="Lindblad-Toh K."/>
            <person name="Llopart A."/>
            <person name="Long M."/>
            <person name="Low L."/>
            <person name="Lozovsky E."/>
            <person name="Lu J."/>
            <person name="Luo M."/>
            <person name="Machado C.A."/>
            <person name="Makalowski W."/>
            <person name="Marzo M."/>
            <person name="Matsuda M."/>
            <person name="Matzkin L."/>
            <person name="McAllister B."/>
            <person name="McBride C.S."/>
            <person name="McKernan B."/>
            <person name="McKernan K."/>
            <person name="Mendez-Lago M."/>
            <person name="Minx P."/>
            <person name="Mollenhauer M.U."/>
            <person name="Montooth K."/>
            <person name="Mount S.M."/>
            <person name="Mu X."/>
            <person name="Myers E."/>
            <person name="Negre B."/>
            <person name="Newfeld S."/>
            <person name="Nielsen R."/>
            <person name="Noor M.A."/>
            <person name="O'Grady P."/>
            <person name="Pachter L."/>
            <person name="Papaceit M."/>
            <person name="Parisi M.J."/>
            <person name="Parisi M."/>
            <person name="Parts L."/>
            <person name="Pedersen J.S."/>
            <person name="Pesole G."/>
            <person name="Phillippy A.M."/>
            <person name="Ponting C.P."/>
            <person name="Pop M."/>
            <person name="Porcelli D."/>
            <person name="Powell J.R."/>
            <person name="Prohaska S."/>
            <person name="Pruitt K."/>
            <person name="Puig M."/>
            <person name="Quesneville H."/>
            <person name="Ram K.R."/>
            <person name="Rand D."/>
            <person name="Rasmussen M.D."/>
            <person name="Reed L.K."/>
            <person name="Reenan R."/>
            <person name="Reily A."/>
            <person name="Remington K.A."/>
            <person name="Rieger T.T."/>
            <person name="Ritchie M.G."/>
            <person name="Robin C."/>
            <person name="Rogers Y.H."/>
            <person name="Rohde C."/>
            <person name="Rozas J."/>
            <person name="Rubenfield M.J."/>
            <person name="Ruiz A."/>
            <person name="Russo S."/>
            <person name="Salzberg S.L."/>
            <person name="Sanchez-Gracia A."/>
            <person name="Saranga D.J."/>
            <person name="Sato H."/>
            <person name="Schaeffer S.W."/>
            <person name="Schatz M.C."/>
            <person name="Schlenke T."/>
            <person name="Schwartz R."/>
            <person name="Segarra C."/>
            <person name="Singh R.S."/>
            <person name="Sirot L."/>
            <person name="Sirota M."/>
            <person name="Sisneros N.B."/>
            <person name="Smith C.D."/>
            <person name="Smith T.F."/>
            <person name="Spieth J."/>
            <person name="Stage D.E."/>
            <person name="Stark A."/>
            <person name="Stephan W."/>
            <person name="Strausberg R.L."/>
            <person name="Strempel S."/>
            <person name="Sturgill D."/>
            <person name="Sutton G."/>
            <person name="Sutton G.G."/>
            <person name="Tao W."/>
            <person name="Teichmann S."/>
            <person name="Tobari Y.N."/>
            <person name="Tomimura Y."/>
            <person name="Tsolas J.M."/>
            <person name="Valente V.L."/>
            <person name="Venter E."/>
            <person name="Venter J.C."/>
            <person name="Vicario S."/>
            <person name="Vieira F.G."/>
            <person name="Vilella A.J."/>
            <person name="Villasante A."/>
            <person name="Walenz B."/>
            <person name="Wang J."/>
            <person name="Wasserman M."/>
            <person name="Watts T."/>
            <person name="Wilson D."/>
            <person name="Wilson R.K."/>
            <person name="Wing R.A."/>
            <person name="Wolfner M.F."/>
            <person name="Wong A."/>
            <person name="Wong G.K."/>
            <person name="Wu C.I."/>
            <person name="Wu G."/>
            <person name="Yamamoto D."/>
            <person name="Yang H.P."/>
            <person name="Yang S.P."/>
            <person name="Yorke J.A."/>
            <person name="Yoshida K."/>
            <person name="Zdobnov E."/>
            <person name="Zhang P."/>
            <person name="Zhang Y."/>
            <person name="Zimin A.V."/>
            <person name="Baldwin J."/>
            <person name="Abdouelleil A."/>
            <person name="Abdulkadir J."/>
            <person name="Abebe A."/>
            <person name="Abera B."/>
            <person name="Abreu J."/>
            <person name="Acer S.C."/>
            <person name="Aftuck L."/>
            <person name="Alexander A."/>
            <person name="An P."/>
            <person name="Anderson E."/>
            <person name="Anderson S."/>
            <person name="Arachi H."/>
            <person name="Azer M."/>
            <person name="Bachantsang P."/>
            <person name="Barry A."/>
            <person name="Bayul T."/>
            <person name="Berlin A."/>
            <person name="Bessette D."/>
            <person name="Bloom T."/>
            <person name="Blye J."/>
            <person name="Boguslavskiy L."/>
            <person name="Bonnet C."/>
            <person name="Boukhgalter B."/>
            <person name="Bourzgui I."/>
            <person name="Brown A."/>
            <person name="Cahill P."/>
            <person name="Channer S."/>
            <person name="Cheshatsang Y."/>
            <person name="Chuda L."/>
            <person name="Citroen M."/>
            <person name="Collymore A."/>
            <person name="Cooke P."/>
            <person name="Costello M."/>
            <person name="D'Aco K."/>
            <person name="Daza R."/>
            <person name="De Haan G."/>
            <person name="DeGray S."/>
            <person name="DeMaso C."/>
            <person name="Dhargay N."/>
            <person name="Dooley K."/>
            <person name="Dooley E."/>
            <person name="Doricent M."/>
            <person name="Dorje P."/>
            <person name="Dorjee K."/>
            <person name="Dupes A."/>
            <person name="Elong R."/>
            <person name="Falk J."/>
            <person name="Farina A."/>
            <person name="Faro S."/>
            <person name="Ferguson D."/>
            <person name="Fisher S."/>
            <person name="Foley C.D."/>
            <person name="Franke A."/>
            <person name="Friedrich D."/>
            <person name="Gadbois L."/>
            <person name="Gearin G."/>
            <person name="Gearin C.R."/>
            <person name="Giannoukos G."/>
            <person name="Goode T."/>
            <person name="Graham J."/>
            <person name="Grandbois E."/>
            <person name="Grewal S."/>
            <person name="Gyaltsen K."/>
            <person name="Hafez N."/>
            <person name="Hagos B."/>
            <person name="Hall J."/>
            <person name="Henson C."/>
            <person name="Hollinger A."/>
            <person name="Honan T."/>
            <person name="Huard M.D."/>
            <person name="Hughes L."/>
            <person name="Hurhula B."/>
            <person name="Husby M.E."/>
            <person name="Kamat A."/>
            <person name="Kanga B."/>
            <person name="Kashin S."/>
            <person name="Khazanovich D."/>
            <person name="Kisner P."/>
            <person name="Lance K."/>
            <person name="Lara M."/>
            <person name="Lee W."/>
            <person name="Lennon N."/>
            <person name="Letendre F."/>
            <person name="LeVine R."/>
            <person name="Lipovsky A."/>
            <person name="Liu X."/>
            <person name="Liu J."/>
            <person name="Liu S."/>
            <person name="Lokyitsang T."/>
            <person name="Lokyitsang Y."/>
            <person name="Lubonja R."/>
            <person name="Lui A."/>
            <person name="MacDonald P."/>
            <person name="Magnisalis V."/>
            <person name="Maru K."/>
            <person name="Matthews C."/>
            <person name="McCusker W."/>
            <person name="McDonough S."/>
            <person name="Mehta T."/>
            <person name="Meldrim J."/>
            <person name="Meneus L."/>
            <person name="Mihai O."/>
            <person name="Mihalev A."/>
            <person name="Mihova T."/>
            <person name="Mittelman R."/>
            <person name="Mlenga V."/>
            <person name="Montmayeur A."/>
            <person name="Mulrain L."/>
            <person name="Navidi A."/>
            <person name="Naylor J."/>
            <person name="Negash T."/>
            <person name="Nguyen T."/>
            <person name="Nguyen N."/>
            <person name="Nicol R."/>
            <person name="Norbu C."/>
            <person name="Norbu N."/>
            <person name="Novod N."/>
            <person name="O'Neill B."/>
            <person name="Osman S."/>
            <person name="Markiewicz E."/>
            <person name="Oyono O.L."/>
            <person name="Patti C."/>
            <person name="Phunkhang P."/>
            <person name="Pierre F."/>
            <person name="Priest M."/>
            <person name="Raghuraman S."/>
            <person name="Rege F."/>
            <person name="Reyes R."/>
            <person name="Rise C."/>
            <person name="Rogov P."/>
            <person name="Ross K."/>
            <person name="Ryan E."/>
            <person name="Settipalli S."/>
            <person name="Shea T."/>
            <person name="Sherpa N."/>
            <person name="Shi L."/>
            <person name="Shih D."/>
            <person name="Sparrow T."/>
            <person name="Spaulding J."/>
            <person name="Stalker J."/>
            <person name="Stange-Thomann N."/>
            <person name="Stavropoulos S."/>
            <person name="Stone C."/>
            <person name="Strader C."/>
            <person name="Tesfaye S."/>
            <person name="Thomson T."/>
            <person name="Thoulutsang Y."/>
            <person name="Thoulutsang D."/>
            <person name="Topham K."/>
            <person name="Topping I."/>
            <person name="Tsamla T."/>
            <person name="Vassiliev H."/>
            <person name="Vo A."/>
            <person name="Wangchuk T."/>
            <person name="Wangdi T."/>
            <person name="Weiand M."/>
            <person name="Wilkinson J."/>
            <person name="Wilson A."/>
            <person name="Yadav S."/>
            <person name="Young G."/>
            <person name="Yu Q."/>
            <person name="Zembek L."/>
            <person name="Zhong D."/>
            <person name="Zimmer A."/>
            <person name="Zwirko Z."/>
            <person name="Jaffe D.B."/>
            <person name="Alvarez P."/>
            <person name="Brockman W."/>
            <person name="Butler J."/>
            <person name="Chin C."/>
            <person name="Gnerre S."/>
            <person name="Grabherr M."/>
            <person name="Kleber M."/>
            <person name="Mauceli E."/>
            <person name="MacCallum I."/>
        </authorList>
    </citation>
    <scope>NUCLEOTIDE SEQUENCE [LARGE SCALE GENOMIC DNA]</scope>
    <source>
        <strain evidence="3">Tucson 14030-0811.24</strain>
    </source>
</reference>
<proteinExistence type="predicted"/>
<dbReference type="SMART" id="SM00697">
    <property type="entry name" value="DM8"/>
    <property type="match status" value="1"/>
</dbReference>
<gene>
    <name evidence="2" type="primary">Dwil\GK28190</name>
    <name evidence="2" type="ORF">Dwil_GK28190</name>
</gene>
<keyword evidence="1" id="KW-0812">Transmembrane</keyword>
<dbReference type="InParanoid" id="A0A0Q9WR66"/>
<evidence type="ECO:0000256" key="1">
    <source>
        <dbReference type="SAM" id="Phobius"/>
    </source>
</evidence>
<accession>A0A0Q9WR66</accession>
<dbReference type="PANTHER" id="PTHR20898:SF0">
    <property type="entry name" value="DAEDALUS ON 3-RELATED"/>
    <property type="match status" value="1"/>
</dbReference>
<dbReference type="EMBL" id="CH963913">
    <property type="protein sequence ID" value="KRF98624.1"/>
    <property type="molecule type" value="Genomic_DNA"/>
</dbReference>